<evidence type="ECO:0000313" key="7">
    <source>
        <dbReference type="EMBL" id="KAK1370932.1"/>
    </source>
</evidence>
<dbReference type="Proteomes" id="UP001237642">
    <property type="component" value="Unassembled WGS sequence"/>
</dbReference>
<dbReference type="EMBL" id="JAUIZM010000008">
    <property type="protein sequence ID" value="KAK1370932.1"/>
    <property type="molecule type" value="Genomic_DNA"/>
</dbReference>
<evidence type="ECO:0000256" key="3">
    <source>
        <dbReference type="ARBA" id="ARBA00023125"/>
    </source>
</evidence>
<dbReference type="Pfam" id="PF02362">
    <property type="entry name" value="B3"/>
    <property type="match status" value="1"/>
</dbReference>
<reference evidence="7" key="2">
    <citation type="submission" date="2023-05" db="EMBL/GenBank/DDBJ databases">
        <authorList>
            <person name="Schelkunov M.I."/>
        </authorList>
    </citation>
    <scope>NUCLEOTIDE SEQUENCE</scope>
    <source>
        <strain evidence="7">Hsosn_3</strain>
        <tissue evidence="7">Leaf</tissue>
    </source>
</reference>
<protein>
    <recommendedName>
        <fullName evidence="6">TF-B3 domain-containing protein</fullName>
    </recommendedName>
</protein>
<keyword evidence="3" id="KW-0238">DNA-binding</keyword>
<dbReference type="Gene3D" id="2.40.330.10">
    <property type="entry name" value="DNA-binding pseudobarrel domain"/>
    <property type="match status" value="3"/>
</dbReference>
<evidence type="ECO:0000256" key="1">
    <source>
        <dbReference type="ARBA" id="ARBA00004123"/>
    </source>
</evidence>
<feature type="domain" description="TF-B3" evidence="6">
    <location>
        <begin position="467"/>
        <end position="530"/>
    </location>
</feature>
<dbReference type="CDD" id="cd10017">
    <property type="entry name" value="B3_DNA"/>
    <property type="match status" value="2"/>
</dbReference>
<organism evidence="7 8">
    <name type="scientific">Heracleum sosnowskyi</name>
    <dbReference type="NCBI Taxonomy" id="360622"/>
    <lineage>
        <taxon>Eukaryota</taxon>
        <taxon>Viridiplantae</taxon>
        <taxon>Streptophyta</taxon>
        <taxon>Embryophyta</taxon>
        <taxon>Tracheophyta</taxon>
        <taxon>Spermatophyta</taxon>
        <taxon>Magnoliopsida</taxon>
        <taxon>eudicotyledons</taxon>
        <taxon>Gunneridae</taxon>
        <taxon>Pentapetalae</taxon>
        <taxon>asterids</taxon>
        <taxon>campanulids</taxon>
        <taxon>Apiales</taxon>
        <taxon>Apiaceae</taxon>
        <taxon>Apioideae</taxon>
        <taxon>apioid superclade</taxon>
        <taxon>Tordylieae</taxon>
        <taxon>Tordyliinae</taxon>
        <taxon>Heracleum</taxon>
    </lineage>
</organism>
<dbReference type="InterPro" id="IPR015300">
    <property type="entry name" value="DNA-bd_pseudobarrel_sf"/>
</dbReference>
<evidence type="ECO:0000313" key="8">
    <source>
        <dbReference type="Proteomes" id="UP001237642"/>
    </source>
</evidence>
<comment type="caution">
    <text evidence="7">The sequence shown here is derived from an EMBL/GenBank/DDBJ whole genome shotgun (WGS) entry which is preliminary data.</text>
</comment>
<keyword evidence="2" id="KW-0805">Transcription regulation</keyword>
<dbReference type="PROSITE" id="PS50863">
    <property type="entry name" value="B3"/>
    <property type="match status" value="2"/>
</dbReference>
<evidence type="ECO:0000256" key="4">
    <source>
        <dbReference type="ARBA" id="ARBA00023163"/>
    </source>
</evidence>
<keyword evidence="4" id="KW-0804">Transcription</keyword>
<dbReference type="SUPFAM" id="SSF101936">
    <property type="entry name" value="DNA-binding pseudobarrel domain"/>
    <property type="match status" value="3"/>
</dbReference>
<dbReference type="PANTHER" id="PTHR31920">
    <property type="entry name" value="B3 DOMAIN-CONTAINING"/>
    <property type="match status" value="1"/>
</dbReference>
<dbReference type="SMART" id="SM01019">
    <property type="entry name" value="B3"/>
    <property type="match status" value="3"/>
</dbReference>
<dbReference type="GO" id="GO:0005634">
    <property type="term" value="C:nucleus"/>
    <property type="evidence" value="ECO:0007669"/>
    <property type="project" value="UniProtKB-SubCell"/>
</dbReference>
<dbReference type="PANTHER" id="PTHR31920:SF129">
    <property type="entry name" value="B3 DOMAIN-CONTAINING TRANSCRIPTION FACTOR VRN1-LIKE"/>
    <property type="match status" value="1"/>
</dbReference>
<accession>A0AAD8HRB6</accession>
<keyword evidence="5" id="KW-0539">Nucleus</keyword>
<evidence type="ECO:0000256" key="2">
    <source>
        <dbReference type="ARBA" id="ARBA00023015"/>
    </source>
</evidence>
<dbReference type="AlphaFoldDB" id="A0AAD8HRB6"/>
<evidence type="ECO:0000256" key="5">
    <source>
        <dbReference type="ARBA" id="ARBA00023242"/>
    </source>
</evidence>
<name>A0AAD8HRB6_9APIA</name>
<dbReference type="GO" id="GO:0003677">
    <property type="term" value="F:DNA binding"/>
    <property type="evidence" value="ECO:0007669"/>
    <property type="project" value="UniProtKB-KW"/>
</dbReference>
<reference evidence="7" key="1">
    <citation type="submission" date="2023-02" db="EMBL/GenBank/DDBJ databases">
        <title>Genome of toxic invasive species Heracleum sosnowskyi carries increased number of genes despite the absence of recent whole-genome duplications.</title>
        <authorList>
            <person name="Schelkunov M."/>
            <person name="Shtratnikova V."/>
            <person name="Makarenko M."/>
            <person name="Klepikova A."/>
            <person name="Omelchenko D."/>
            <person name="Novikova G."/>
            <person name="Obukhova E."/>
            <person name="Bogdanov V."/>
            <person name="Penin A."/>
            <person name="Logacheva M."/>
        </authorList>
    </citation>
    <scope>NUCLEOTIDE SEQUENCE</scope>
    <source>
        <strain evidence="7">Hsosn_3</strain>
        <tissue evidence="7">Leaf</tissue>
    </source>
</reference>
<sequence>MSEKKAIKFVCLNFDELYKPAQLFLPLFFYADHSDELPEKVFFTMSSCDLWSGAYVKNRTDISGLEEMMRFYDVKPYHFYFVEYNGGGNFKLEIFNTYAVEIRYPVRILPRQKPRNGVEKVLKNCSDVEVWKHCSTLCYTAFFNSRASYKLEIVKEHLAGGDVVGVSSDVAYNLGLDARMTWMEVGVPKYKWKIGLNWTEHVVQFDEVWKEFTEDLKLKEGDICVLQYTNHYQKFKVAIFEKSNILNFNLAGPEQGKSIMKFFKIVSEAMEETFHLAFPELFVEKFGSQISEKVILLMPDRNEFVVNYSGKNNFLYGLKEFVRAYSIAVDFLIFFDFLGNSTFYVSVFDYLGEDVCEDVDDKLYLEEIVGSFGGTAVSIGPSIEPVGDVMCIKDSSLPNCVVELEVVDDVFKDLEDVVQASSSSIGVHGLRFEILVMPSHMLTHCHGVDVKSKFSHFRDVWKKKDYITVYDGSRSWKFEIRKRRESKRTTIHQGWIQFRGDLQLNVGDVCKFESIDEDLWKFRVMILRSVVV</sequence>
<feature type="domain" description="TF-B3" evidence="6">
    <location>
        <begin position="191"/>
        <end position="243"/>
    </location>
</feature>
<gene>
    <name evidence="7" type="ORF">POM88_037024</name>
</gene>
<evidence type="ECO:0000259" key="6">
    <source>
        <dbReference type="PROSITE" id="PS50863"/>
    </source>
</evidence>
<keyword evidence="8" id="KW-1185">Reference proteome</keyword>
<proteinExistence type="predicted"/>
<dbReference type="InterPro" id="IPR003340">
    <property type="entry name" value="B3_DNA-bd"/>
</dbReference>
<comment type="subcellular location">
    <subcellularLocation>
        <location evidence="1">Nucleus</location>
    </subcellularLocation>
</comment>
<dbReference type="InterPro" id="IPR050655">
    <property type="entry name" value="Plant_B3_domain"/>
</dbReference>